<name>A0ABP9AS52_9ACTN</name>
<keyword evidence="4" id="KW-1185">Reference proteome</keyword>
<dbReference type="Pfam" id="PF01569">
    <property type="entry name" value="PAP2"/>
    <property type="match status" value="1"/>
</dbReference>
<dbReference type="PANTHER" id="PTHR14969:SF13">
    <property type="entry name" value="AT30094P"/>
    <property type="match status" value="1"/>
</dbReference>
<dbReference type="RefSeq" id="WP_345614793.1">
    <property type="nucleotide sequence ID" value="NZ_BAABJV010000011.1"/>
</dbReference>
<feature type="transmembrane region" description="Helical" evidence="1">
    <location>
        <begin position="205"/>
        <end position="223"/>
    </location>
</feature>
<dbReference type="SMART" id="SM00014">
    <property type="entry name" value="acidPPc"/>
    <property type="match status" value="1"/>
</dbReference>
<keyword evidence="1" id="KW-1133">Transmembrane helix</keyword>
<reference evidence="4" key="1">
    <citation type="journal article" date="2019" name="Int. J. Syst. Evol. Microbiol.">
        <title>The Global Catalogue of Microorganisms (GCM) 10K type strain sequencing project: providing services to taxonomists for standard genome sequencing and annotation.</title>
        <authorList>
            <consortium name="The Broad Institute Genomics Platform"/>
            <consortium name="The Broad Institute Genome Sequencing Center for Infectious Disease"/>
            <person name="Wu L."/>
            <person name="Ma J."/>
        </authorList>
    </citation>
    <scope>NUCLEOTIDE SEQUENCE [LARGE SCALE GENOMIC DNA]</scope>
    <source>
        <strain evidence="4">JCM 18324</strain>
    </source>
</reference>
<protein>
    <submittedName>
        <fullName evidence="3">Phosphatase PAP2 family protein</fullName>
    </submittedName>
</protein>
<evidence type="ECO:0000313" key="3">
    <source>
        <dbReference type="EMBL" id="GAA4785462.1"/>
    </source>
</evidence>
<comment type="caution">
    <text evidence="3">The sequence shown here is derived from an EMBL/GenBank/DDBJ whole genome shotgun (WGS) entry which is preliminary data.</text>
</comment>
<keyword evidence="1" id="KW-0812">Transmembrane</keyword>
<feature type="domain" description="Phosphatidic acid phosphatase type 2/haloperoxidase" evidence="2">
    <location>
        <begin position="106"/>
        <end position="220"/>
    </location>
</feature>
<feature type="transmembrane region" description="Helical" evidence="1">
    <location>
        <begin position="175"/>
        <end position="193"/>
    </location>
</feature>
<dbReference type="EMBL" id="BAABJV010000011">
    <property type="protein sequence ID" value="GAA4785462.1"/>
    <property type="molecule type" value="Genomic_DNA"/>
</dbReference>
<dbReference type="Gene3D" id="1.20.144.10">
    <property type="entry name" value="Phosphatidic acid phosphatase type 2/haloperoxidase"/>
    <property type="match status" value="1"/>
</dbReference>
<keyword evidence="1" id="KW-0472">Membrane</keyword>
<proteinExistence type="predicted"/>
<feature type="transmembrane region" description="Helical" evidence="1">
    <location>
        <begin position="23"/>
        <end position="46"/>
    </location>
</feature>
<sequence length="232" mass="24242">MSSPPPPRHDPPPRALTARGQRAAAGCAAVFLVSAGVLTLLVASAWTPLMDLDRGVVDALHRSAVADPGTTRASRILTDWVWDPWTVRLLLAAAVVVLWVRRDRVAALWAAGAGVLGAAVQQALKAFVDRRRPAFPDPVDTAHFAAFPSGHAMTAALGCGLLVWLVRRWSPSRRLLAAAAAAAAVSIVGAGLTRVHLGVHWPSDVLAGWLLGLAAAALAVNGAERRTAPRSG</sequence>
<feature type="transmembrane region" description="Helical" evidence="1">
    <location>
        <begin position="107"/>
        <end position="124"/>
    </location>
</feature>
<accession>A0ABP9AS52</accession>
<evidence type="ECO:0000256" key="1">
    <source>
        <dbReference type="SAM" id="Phobius"/>
    </source>
</evidence>
<dbReference type="InterPro" id="IPR036938">
    <property type="entry name" value="PAP2/HPO_sf"/>
</dbReference>
<organism evidence="3 4">
    <name type="scientific">Streptomyces sanyensis</name>
    <dbReference type="NCBI Taxonomy" id="568869"/>
    <lineage>
        <taxon>Bacteria</taxon>
        <taxon>Bacillati</taxon>
        <taxon>Actinomycetota</taxon>
        <taxon>Actinomycetes</taxon>
        <taxon>Kitasatosporales</taxon>
        <taxon>Streptomycetaceae</taxon>
        <taxon>Streptomyces</taxon>
    </lineage>
</organism>
<dbReference type="InterPro" id="IPR000326">
    <property type="entry name" value="PAP2/HPO"/>
</dbReference>
<evidence type="ECO:0000259" key="2">
    <source>
        <dbReference type="SMART" id="SM00014"/>
    </source>
</evidence>
<evidence type="ECO:0000313" key="4">
    <source>
        <dbReference type="Proteomes" id="UP001501147"/>
    </source>
</evidence>
<dbReference type="PANTHER" id="PTHR14969">
    <property type="entry name" value="SPHINGOSINE-1-PHOSPHATE PHOSPHOHYDROLASE"/>
    <property type="match status" value="1"/>
</dbReference>
<feature type="transmembrane region" description="Helical" evidence="1">
    <location>
        <begin position="82"/>
        <end position="100"/>
    </location>
</feature>
<feature type="transmembrane region" description="Helical" evidence="1">
    <location>
        <begin position="144"/>
        <end position="166"/>
    </location>
</feature>
<gene>
    <name evidence="3" type="ORF">GCM10023329_40110</name>
</gene>
<dbReference type="SUPFAM" id="SSF48317">
    <property type="entry name" value="Acid phosphatase/Vanadium-dependent haloperoxidase"/>
    <property type="match status" value="1"/>
</dbReference>
<dbReference type="Proteomes" id="UP001501147">
    <property type="component" value="Unassembled WGS sequence"/>
</dbReference>